<gene>
    <name evidence="2" type="ORF">N7496_008310</name>
</gene>
<dbReference type="GeneID" id="81440408"/>
<dbReference type="InterPro" id="IPR021838">
    <property type="entry name" value="DUF3431"/>
</dbReference>
<dbReference type="PANTHER" id="PTHR37490:SF3">
    <property type="entry name" value="DUF3431 DOMAIN CONTAINING PROTEIN"/>
    <property type="match status" value="1"/>
</dbReference>
<dbReference type="EMBL" id="JAPZBS010000007">
    <property type="protein sequence ID" value="KAJ5368550.1"/>
    <property type="molecule type" value="Genomic_DNA"/>
</dbReference>
<reference evidence="2" key="1">
    <citation type="submission" date="2022-11" db="EMBL/GenBank/DDBJ databases">
        <authorList>
            <person name="Petersen C."/>
        </authorList>
    </citation>
    <scope>NUCLEOTIDE SEQUENCE</scope>
    <source>
        <strain evidence="2">IBT 29864</strain>
    </source>
</reference>
<protein>
    <submittedName>
        <fullName evidence="2">Uncharacterized protein</fullName>
    </submittedName>
</protein>
<dbReference type="PANTHER" id="PTHR37490">
    <property type="entry name" value="EXPRESSED PROTEIN"/>
    <property type="match status" value="1"/>
</dbReference>
<feature type="transmembrane region" description="Helical" evidence="1">
    <location>
        <begin position="12"/>
        <end position="31"/>
    </location>
</feature>
<proteinExistence type="predicted"/>
<dbReference type="Pfam" id="PF11913">
    <property type="entry name" value="DUF3431"/>
    <property type="match status" value="1"/>
</dbReference>
<name>A0A9W9RZG3_9EURO</name>
<keyword evidence="3" id="KW-1185">Reference proteome</keyword>
<organism evidence="2 3">
    <name type="scientific">Penicillium cataractarum</name>
    <dbReference type="NCBI Taxonomy" id="2100454"/>
    <lineage>
        <taxon>Eukaryota</taxon>
        <taxon>Fungi</taxon>
        <taxon>Dikarya</taxon>
        <taxon>Ascomycota</taxon>
        <taxon>Pezizomycotina</taxon>
        <taxon>Eurotiomycetes</taxon>
        <taxon>Eurotiomycetidae</taxon>
        <taxon>Eurotiales</taxon>
        <taxon>Aspergillaceae</taxon>
        <taxon>Penicillium</taxon>
    </lineage>
</organism>
<dbReference type="Proteomes" id="UP001147782">
    <property type="component" value="Unassembled WGS sequence"/>
</dbReference>
<accession>A0A9W9RZG3</accession>
<reference evidence="2" key="2">
    <citation type="journal article" date="2023" name="IMA Fungus">
        <title>Comparative genomic study of the Penicillium genus elucidates a diverse pangenome and 15 lateral gene transfer events.</title>
        <authorList>
            <person name="Petersen C."/>
            <person name="Sorensen T."/>
            <person name="Nielsen M.R."/>
            <person name="Sondergaard T.E."/>
            <person name="Sorensen J.L."/>
            <person name="Fitzpatrick D.A."/>
            <person name="Frisvad J.C."/>
            <person name="Nielsen K.L."/>
        </authorList>
    </citation>
    <scope>NUCLEOTIDE SEQUENCE</scope>
    <source>
        <strain evidence="2">IBT 29864</strain>
    </source>
</reference>
<evidence type="ECO:0000313" key="3">
    <source>
        <dbReference type="Proteomes" id="UP001147782"/>
    </source>
</evidence>
<dbReference type="OrthoDB" id="4524041at2759"/>
<keyword evidence="1" id="KW-0812">Transmembrane</keyword>
<keyword evidence="1" id="KW-0472">Membrane</keyword>
<evidence type="ECO:0000256" key="1">
    <source>
        <dbReference type="SAM" id="Phobius"/>
    </source>
</evidence>
<evidence type="ECO:0000313" key="2">
    <source>
        <dbReference type="EMBL" id="KAJ5368550.1"/>
    </source>
</evidence>
<comment type="caution">
    <text evidence="2">The sequence shown here is derived from an EMBL/GenBank/DDBJ whole genome shotgun (WGS) entry which is preliminary data.</text>
</comment>
<sequence length="396" mass="44965">MFPARVCFPRWRYFNATVLVFLFIFVTIWMTRIPPGTLPWSRSRRPTSNPSQSTNREHIPLTVILAAIKKDNLAHLEQYSGLSLGDTQIVYVADDQNATHPVPMNKGNEAMVYLTYLIDHYNFLPDLMVFMHAGRTSWHNNILLHLKSSSLIQRLRRQYARDRGFANLRCDASDPCTKLWYAVNGRYPASVFTRKRIDHTHQLEVEYAEFDQLWEAIFPGQQVPSAIGTHPGAQFALTRDTARRVSLAELKRLRQWIVDADLTSKSAGAVFELFWHMIFLGTQASVACPAPVECYCALYGICIQAVDADVDHLLDNVTREGYRAYEMGRDLDRIRHLVDQGPSDERDGELESISDGRIGPGLAGLSDYTAELDMSIAETTKLLDRIVKEADATRDV</sequence>
<dbReference type="RefSeq" id="XP_056553292.1">
    <property type="nucleotide sequence ID" value="XM_056701229.1"/>
</dbReference>
<dbReference type="AlphaFoldDB" id="A0A9W9RZG3"/>
<keyword evidence="1" id="KW-1133">Transmembrane helix</keyword>